<dbReference type="Proteomes" id="UP000383122">
    <property type="component" value="Unassembled WGS sequence"/>
</dbReference>
<dbReference type="AlphaFoldDB" id="A0A5E5AW16"/>
<organism evidence="2 3">
    <name type="scientific">Pandoraea anapnoica</name>
    <dbReference type="NCBI Taxonomy" id="2508301"/>
    <lineage>
        <taxon>Bacteria</taxon>
        <taxon>Pseudomonadati</taxon>
        <taxon>Pseudomonadota</taxon>
        <taxon>Betaproteobacteria</taxon>
        <taxon>Burkholderiales</taxon>
        <taxon>Burkholderiaceae</taxon>
        <taxon>Pandoraea</taxon>
    </lineage>
</organism>
<keyword evidence="3" id="KW-1185">Reference proteome</keyword>
<evidence type="ECO:0000256" key="1">
    <source>
        <dbReference type="SAM" id="MobiDB-lite"/>
    </source>
</evidence>
<gene>
    <name evidence="2" type="ORF">PAN31117_05401</name>
</gene>
<evidence type="ECO:0000313" key="2">
    <source>
        <dbReference type="EMBL" id="VVE76463.1"/>
    </source>
</evidence>
<dbReference type="RefSeq" id="WP_246189274.1">
    <property type="nucleotide sequence ID" value="NZ_CABPSP010000029.1"/>
</dbReference>
<protein>
    <recommendedName>
        <fullName evidence="4">DUF2635 domain-containing protein</fullName>
    </recommendedName>
</protein>
<name>A0A5E5AW16_9BURK</name>
<evidence type="ECO:0000313" key="3">
    <source>
        <dbReference type="Proteomes" id="UP000383122"/>
    </source>
</evidence>
<accession>A0A5E5AW16</accession>
<evidence type="ECO:0008006" key="4">
    <source>
        <dbReference type="Google" id="ProtNLM"/>
    </source>
</evidence>
<proteinExistence type="predicted"/>
<sequence length="87" mass="9279">MKKSMNVIARKGVRVPFENASRKYITDEKAVSVKESAYYTRRIFDGDLLEVVEGGPPVEVAEAKPDGDAPASVEAPVATAKRGGKGA</sequence>
<reference evidence="2 3" key="1">
    <citation type="submission" date="2019-08" db="EMBL/GenBank/DDBJ databases">
        <authorList>
            <person name="Peeters C."/>
        </authorList>
    </citation>
    <scope>NUCLEOTIDE SEQUENCE [LARGE SCALE GENOMIC DNA]</scope>
    <source>
        <strain evidence="2 3">LMG 31117</strain>
    </source>
</reference>
<feature type="region of interest" description="Disordered" evidence="1">
    <location>
        <begin position="61"/>
        <end position="87"/>
    </location>
</feature>
<dbReference type="EMBL" id="CABPSP010000029">
    <property type="protein sequence ID" value="VVE76463.1"/>
    <property type="molecule type" value="Genomic_DNA"/>
</dbReference>